<dbReference type="SUPFAM" id="SSF53187">
    <property type="entry name" value="Zn-dependent exopeptidases"/>
    <property type="match status" value="1"/>
</dbReference>
<proteinExistence type="predicted"/>
<dbReference type="InterPro" id="IPR036264">
    <property type="entry name" value="Bact_exopeptidase_dim_dom"/>
</dbReference>
<dbReference type="EMBL" id="QXJM01000029">
    <property type="protein sequence ID" value="RIE04005.1"/>
    <property type="molecule type" value="Genomic_DNA"/>
</dbReference>
<dbReference type="Pfam" id="PF07687">
    <property type="entry name" value="M20_dimer"/>
    <property type="match status" value="1"/>
</dbReference>
<name>A0A398CND5_9BACL</name>
<dbReference type="GO" id="GO:0016787">
    <property type="term" value="F:hydrolase activity"/>
    <property type="evidence" value="ECO:0007669"/>
    <property type="project" value="UniProtKB-KW"/>
</dbReference>
<dbReference type="GO" id="GO:0046872">
    <property type="term" value="F:metal ion binding"/>
    <property type="evidence" value="ECO:0007669"/>
    <property type="project" value="UniProtKB-KW"/>
</dbReference>
<sequence>MTLDTTPIFALLKEREKDWIALRREFHRQPELMYDVDRTATRIAALLESYGLEVQRNVGHHFGKGIVGILRGGKIGKTVLFRADMDALPIQERTGADYRSAVEGAMHACGHDAHMTMLLAAAYGLSRFRDRFAGTIKFVFQPAEEGAAVSPVDGILRSGGRDLVESGVADDASAAFAFHVWPELPAGWIGVHRGYAMAASTHFRIAFRGRSGHHGSPHLAADALLMAAHFAAEARAAVYAAVDPLEPFAFAFGTLRAGTVINAIAESGEAAGTYRAFEERTVLRVRSVLERCAAACAERFGGEYEASFRMGKALINDARGVEAVLRAGASAAGSERTVLLEKPSLAGEDFAYYLDKAPGAMVLIGVGNAEKGIVHPLHHPEFDLDESALVVGAKLFVQLVAEVGEGSIVGTEVDR</sequence>
<feature type="binding site" evidence="1">
    <location>
        <position position="179"/>
    </location>
    <ligand>
        <name>Mn(2+)</name>
        <dbReference type="ChEBI" id="CHEBI:29035"/>
        <label>2</label>
    </ligand>
</feature>
<organism evidence="3 4">
    <name type="scientific">Cohnella faecalis</name>
    <dbReference type="NCBI Taxonomy" id="2315694"/>
    <lineage>
        <taxon>Bacteria</taxon>
        <taxon>Bacillati</taxon>
        <taxon>Bacillota</taxon>
        <taxon>Bacilli</taxon>
        <taxon>Bacillales</taxon>
        <taxon>Paenibacillaceae</taxon>
        <taxon>Cohnella</taxon>
    </lineage>
</organism>
<evidence type="ECO:0000313" key="3">
    <source>
        <dbReference type="EMBL" id="RIE04005.1"/>
    </source>
</evidence>
<dbReference type="Gene3D" id="3.40.630.10">
    <property type="entry name" value="Zn peptidases"/>
    <property type="match status" value="1"/>
</dbReference>
<evidence type="ECO:0000313" key="4">
    <source>
        <dbReference type="Proteomes" id="UP000266340"/>
    </source>
</evidence>
<keyword evidence="1" id="KW-0479">Metal-binding</keyword>
<gene>
    <name evidence="3" type="ORF">D3H35_08605</name>
</gene>
<dbReference type="Pfam" id="PF01546">
    <property type="entry name" value="Peptidase_M20"/>
    <property type="match status" value="1"/>
</dbReference>
<dbReference type="PANTHER" id="PTHR11014:SF63">
    <property type="entry name" value="METALLOPEPTIDASE, PUTATIVE (AFU_ORTHOLOGUE AFUA_6G09600)-RELATED"/>
    <property type="match status" value="1"/>
</dbReference>
<dbReference type="InterPro" id="IPR017439">
    <property type="entry name" value="Amidohydrolase"/>
</dbReference>
<keyword evidence="4" id="KW-1185">Reference proteome</keyword>
<reference evidence="3 4" key="1">
    <citation type="submission" date="2018-09" db="EMBL/GenBank/DDBJ databases">
        <title>Cohnella cavernae sp. nov., isolated from a karst cave.</title>
        <authorList>
            <person name="Zhu H."/>
        </authorList>
    </citation>
    <scope>NUCLEOTIDE SEQUENCE [LARGE SCALE GENOMIC DNA]</scope>
    <source>
        <strain evidence="3 4">K2E09-144</strain>
    </source>
</reference>
<evidence type="ECO:0000259" key="2">
    <source>
        <dbReference type="Pfam" id="PF07687"/>
    </source>
</evidence>
<feature type="binding site" evidence="1">
    <location>
        <position position="109"/>
    </location>
    <ligand>
        <name>Mn(2+)</name>
        <dbReference type="ChEBI" id="CHEBI:29035"/>
        <label>2</label>
    </ligand>
</feature>
<keyword evidence="3" id="KW-0378">Hydrolase</keyword>
<dbReference type="InterPro" id="IPR002933">
    <property type="entry name" value="Peptidase_M20"/>
</dbReference>
<dbReference type="NCBIfam" id="TIGR01891">
    <property type="entry name" value="amidohydrolases"/>
    <property type="match status" value="1"/>
</dbReference>
<dbReference type="PANTHER" id="PTHR11014">
    <property type="entry name" value="PEPTIDASE M20 FAMILY MEMBER"/>
    <property type="match status" value="1"/>
</dbReference>
<protein>
    <submittedName>
        <fullName evidence="3">Amidohydrolase</fullName>
    </submittedName>
</protein>
<dbReference type="OrthoDB" id="9776731at2"/>
<comment type="cofactor">
    <cofactor evidence="1">
        <name>Mn(2+)</name>
        <dbReference type="ChEBI" id="CHEBI:29035"/>
    </cofactor>
    <text evidence="1">The Mn(2+) ion enhances activity.</text>
</comment>
<dbReference type="RefSeq" id="WP_119148681.1">
    <property type="nucleotide sequence ID" value="NZ_JBHSOV010000038.1"/>
</dbReference>
<feature type="binding site" evidence="1">
    <location>
        <position position="145"/>
    </location>
    <ligand>
        <name>Mn(2+)</name>
        <dbReference type="ChEBI" id="CHEBI:29035"/>
        <label>2</label>
    </ligand>
</feature>
<dbReference type="InterPro" id="IPR011650">
    <property type="entry name" value="Peptidase_M20_dimer"/>
</dbReference>
<accession>A0A398CND5</accession>
<dbReference type="SUPFAM" id="SSF55031">
    <property type="entry name" value="Bacterial exopeptidase dimerisation domain"/>
    <property type="match status" value="1"/>
</dbReference>
<dbReference type="Gene3D" id="3.30.70.360">
    <property type="match status" value="1"/>
</dbReference>
<dbReference type="Proteomes" id="UP000266340">
    <property type="component" value="Unassembled WGS sequence"/>
</dbReference>
<evidence type="ECO:0000256" key="1">
    <source>
        <dbReference type="PIRSR" id="PIRSR005962-1"/>
    </source>
</evidence>
<dbReference type="PIRSF" id="PIRSF005962">
    <property type="entry name" value="Pept_M20D_amidohydro"/>
    <property type="match status" value="1"/>
</dbReference>
<feature type="binding site" evidence="1">
    <location>
        <position position="378"/>
    </location>
    <ligand>
        <name>Mn(2+)</name>
        <dbReference type="ChEBI" id="CHEBI:29035"/>
        <label>2</label>
    </ligand>
</feature>
<keyword evidence="1" id="KW-0464">Manganese</keyword>
<feature type="domain" description="Peptidase M20 dimerisation" evidence="2">
    <location>
        <begin position="201"/>
        <end position="290"/>
    </location>
</feature>
<feature type="binding site" evidence="1">
    <location>
        <position position="111"/>
    </location>
    <ligand>
        <name>Mn(2+)</name>
        <dbReference type="ChEBI" id="CHEBI:29035"/>
        <label>2</label>
    </ligand>
</feature>
<comment type="caution">
    <text evidence="3">The sequence shown here is derived from an EMBL/GenBank/DDBJ whole genome shotgun (WGS) entry which is preliminary data.</text>
</comment>
<dbReference type="AlphaFoldDB" id="A0A398CND5"/>